<reference evidence="7 9" key="2">
    <citation type="journal article" date="2015" name="Genome Announc.">
        <title>Expanding the biotechnology potential of lactobacilli through comparative genomics of 213 strains and associated genera.</title>
        <authorList>
            <person name="Sun Z."/>
            <person name="Harris H.M."/>
            <person name="McCann A."/>
            <person name="Guo C."/>
            <person name="Argimon S."/>
            <person name="Zhang W."/>
            <person name="Yang X."/>
            <person name="Jeffery I.B."/>
            <person name="Cooney J.C."/>
            <person name="Kagawa T.F."/>
            <person name="Liu W."/>
            <person name="Song Y."/>
            <person name="Salvetti E."/>
            <person name="Wrobel A."/>
            <person name="Rasinkangas P."/>
            <person name="Parkhill J."/>
            <person name="Rea M.C."/>
            <person name="O'Sullivan O."/>
            <person name="Ritari J."/>
            <person name="Douillard F.P."/>
            <person name="Paul Ross R."/>
            <person name="Yang R."/>
            <person name="Briner A.E."/>
            <person name="Felis G.E."/>
            <person name="de Vos W.M."/>
            <person name="Barrangou R."/>
            <person name="Klaenhammer T.R."/>
            <person name="Caufield P.W."/>
            <person name="Cui Y."/>
            <person name="Zhang H."/>
            <person name="O'Toole P.W."/>
        </authorList>
    </citation>
    <scope>NUCLEOTIDE SEQUENCE [LARGE SCALE GENOMIC DNA]</scope>
    <source>
        <strain evidence="7 9">DSM 16041</strain>
    </source>
</reference>
<comment type="similarity">
    <text evidence="1">Belongs to the LysR transcriptional regulatory family.</text>
</comment>
<evidence type="ECO:0000256" key="1">
    <source>
        <dbReference type="ARBA" id="ARBA00009437"/>
    </source>
</evidence>
<dbReference type="eggNOG" id="COG0583">
    <property type="taxonomic scope" value="Bacteria"/>
</dbReference>
<keyword evidence="9" id="KW-1185">Reference proteome</keyword>
<name>C8P9T8_9LACO</name>
<dbReference type="Pfam" id="PF00126">
    <property type="entry name" value="HTH_1"/>
    <property type="match status" value="1"/>
</dbReference>
<dbReference type="InterPro" id="IPR000847">
    <property type="entry name" value="LysR_HTH_N"/>
</dbReference>
<evidence type="ECO:0000259" key="5">
    <source>
        <dbReference type="PROSITE" id="PS50931"/>
    </source>
</evidence>
<dbReference type="InterPro" id="IPR005119">
    <property type="entry name" value="LysR_subst-bd"/>
</dbReference>
<dbReference type="Gene3D" id="1.10.10.10">
    <property type="entry name" value="Winged helix-like DNA-binding domain superfamily/Winged helix DNA-binding domain"/>
    <property type="match status" value="1"/>
</dbReference>
<protein>
    <submittedName>
        <fullName evidence="7">Transcriptional regulator CpsY</fullName>
    </submittedName>
    <submittedName>
        <fullName evidence="6">Transcriptional regulator, LysR family</fullName>
    </submittedName>
</protein>
<dbReference type="SUPFAM" id="SSF46785">
    <property type="entry name" value="Winged helix' DNA-binding domain"/>
    <property type="match status" value="1"/>
</dbReference>
<dbReference type="GO" id="GO:0032993">
    <property type="term" value="C:protein-DNA complex"/>
    <property type="evidence" value="ECO:0007669"/>
    <property type="project" value="TreeGrafter"/>
</dbReference>
<keyword evidence="4" id="KW-0804">Transcription</keyword>
<keyword evidence="3" id="KW-0238">DNA-binding</keyword>
<evidence type="ECO:0000256" key="2">
    <source>
        <dbReference type="ARBA" id="ARBA00023015"/>
    </source>
</evidence>
<dbReference type="GO" id="GO:0003677">
    <property type="term" value="F:DNA binding"/>
    <property type="evidence" value="ECO:0007669"/>
    <property type="project" value="UniProtKB-KW"/>
</dbReference>
<dbReference type="InterPro" id="IPR036390">
    <property type="entry name" value="WH_DNA-bd_sf"/>
</dbReference>
<dbReference type="PROSITE" id="PS50931">
    <property type="entry name" value="HTH_LYSR"/>
    <property type="match status" value="1"/>
</dbReference>
<dbReference type="EMBL" id="ACLL01000065">
    <property type="protein sequence ID" value="EEW52735.1"/>
    <property type="molecule type" value="Genomic_DNA"/>
</dbReference>
<dbReference type="PATRIC" id="fig|525309.8.peg.1699"/>
<keyword evidence="2" id="KW-0805">Transcription regulation</keyword>
<dbReference type="EMBL" id="AZDK01000048">
    <property type="protein sequence ID" value="KRK54066.1"/>
    <property type="molecule type" value="Genomic_DNA"/>
</dbReference>
<evidence type="ECO:0000313" key="6">
    <source>
        <dbReference type="EMBL" id="EEW52735.1"/>
    </source>
</evidence>
<evidence type="ECO:0000256" key="4">
    <source>
        <dbReference type="ARBA" id="ARBA00023163"/>
    </source>
</evidence>
<dbReference type="Proteomes" id="UP000051883">
    <property type="component" value="Unassembled WGS sequence"/>
</dbReference>
<evidence type="ECO:0000256" key="3">
    <source>
        <dbReference type="ARBA" id="ARBA00023125"/>
    </source>
</evidence>
<dbReference type="CDD" id="cd05466">
    <property type="entry name" value="PBP2_LTTR_substrate"/>
    <property type="match status" value="1"/>
</dbReference>
<dbReference type="FunFam" id="1.10.10.10:FF:000001">
    <property type="entry name" value="LysR family transcriptional regulator"/>
    <property type="match status" value="1"/>
</dbReference>
<dbReference type="AlphaFoldDB" id="C8P9T8"/>
<gene>
    <name evidence="6" type="primary">cpsY</name>
    <name evidence="7" type="ORF">FC31_GL001650</name>
    <name evidence="6" type="ORF">HMPREF0494_2082</name>
</gene>
<reference evidence="6 8" key="1">
    <citation type="submission" date="2009-09" db="EMBL/GenBank/DDBJ databases">
        <authorList>
            <person name="Qin X."/>
            <person name="Bachman B."/>
            <person name="Battles P."/>
            <person name="Bell A."/>
            <person name="Bess C."/>
            <person name="Bickham C."/>
            <person name="Chaboub L."/>
            <person name="Chen D."/>
            <person name="Coyle M."/>
            <person name="Deiros D.R."/>
            <person name="Dinh H."/>
            <person name="Forbes L."/>
            <person name="Fowler G."/>
            <person name="Francisco L."/>
            <person name="Fu Q."/>
            <person name="Gubbala S."/>
            <person name="Hale W."/>
            <person name="Han Y."/>
            <person name="Hemphill L."/>
            <person name="Highlander S.K."/>
            <person name="Hirani K."/>
            <person name="Hogues M."/>
            <person name="Jackson L."/>
            <person name="Jakkamsetti A."/>
            <person name="Javaid M."/>
            <person name="Jiang H."/>
            <person name="Korchina V."/>
            <person name="Kovar C."/>
            <person name="Lara F."/>
            <person name="Lee S."/>
            <person name="Mata R."/>
            <person name="Mathew T."/>
            <person name="Moen C."/>
            <person name="Morales K."/>
            <person name="Munidasa M."/>
            <person name="Nazareth L."/>
            <person name="Ngo R."/>
            <person name="Nguyen L."/>
            <person name="Okwuonu G."/>
            <person name="Ongeri F."/>
            <person name="Patil S."/>
            <person name="Petrosino J."/>
            <person name="Pham C."/>
            <person name="Pham P."/>
            <person name="Pu L.-L."/>
            <person name="Puazo M."/>
            <person name="Raj R."/>
            <person name="Reid J."/>
            <person name="Rouhana J."/>
            <person name="Saada N."/>
            <person name="Shang Y."/>
            <person name="Simmons D."/>
            <person name="Thornton R."/>
            <person name="Warren J."/>
            <person name="Weissenberger G."/>
            <person name="Zhang J."/>
            <person name="Zhang L."/>
            <person name="Zhou C."/>
            <person name="Zhu D."/>
            <person name="Muzny D."/>
            <person name="Worley K."/>
            <person name="Gibbs R."/>
        </authorList>
    </citation>
    <scope>NUCLEOTIDE SEQUENCE [LARGE SCALE GENOMIC DNA]</scope>
    <source>
        <strain evidence="6 8">DSM 16041</strain>
    </source>
</reference>
<proteinExistence type="inferred from homology"/>
<dbReference type="STRING" id="525309.HMPREF0494_2082"/>
<comment type="caution">
    <text evidence="6">The sequence shown here is derived from an EMBL/GenBank/DDBJ whole genome shotgun (WGS) entry which is preliminary data.</text>
</comment>
<dbReference type="PRINTS" id="PR00039">
    <property type="entry name" value="HTHLYSR"/>
</dbReference>
<dbReference type="PANTHER" id="PTHR30346">
    <property type="entry name" value="TRANSCRIPTIONAL DUAL REGULATOR HCAR-RELATED"/>
    <property type="match status" value="1"/>
</dbReference>
<dbReference type="Gene3D" id="3.40.190.290">
    <property type="match status" value="1"/>
</dbReference>
<evidence type="ECO:0000313" key="8">
    <source>
        <dbReference type="Proteomes" id="UP000003675"/>
    </source>
</evidence>
<accession>C8P9T8</accession>
<dbReference type="Proteomes" id="UP000003675">
    <property type="component" value="Unassembled WGS sequence"/>
</dbReference>
<feature type="domain" description="HTH lysR-type" evidence="5">
    <location>
        <begin position="10"/>
        <end position="67"/>
    </location>
</feature>
<evidence type="ECO:0000313" key="9">
    <source>
        <dbReference type="Proteomes" id="UP000051883"/>
    </source>
</evidence>
<sequence length="319" mass="36513">MLIKKGMALMRIKQLEYLEAVIETGSINEAAKRLYLTQPSLSSAIKDLEKEMGITILQRSNSGVRLTADGREFMNYAKQILDQVRLLDDRFKKQQPLHQSFAVSAQHYAFVVNAFVELIKEINSPSYKFTLRETETENIFNDLRTFKSELGVLYINNFNRRIISKLLTENGLEFTPLFTARPHVFLSRYNPLAKRHSISLADLTELPYLSFEQGENNSFYFSEEIQSTLSHKKEIKVSDRATIFNLMVGLNGYTISSGIISSKLNDDKIVAIPLELDDPITLGIVQHQHTITSQLGQEYIQLLKNHIRDYGFPIIGEDE</sequence>
<dbReference type="InterPro" id="IPR036388">
    <property type="entry name" value="WH-like_DNA-bd_sf"/>
</dbReference>
<organism evidence="6 8">
    <name type="scientific">Limosilactobacillus antri DSM 16041</name>
    <dbReference type="NCBI Taxonomy" id="525309"/>
    <lineage>
        <taxon>Bacteria</taxon>
        <taxon>Bacillati</taxon>
        <taxon>Bacillota</taxon>
        <taxon>Bacilli</taxon>
        <taxon>Lactobacillales</taxon>
        <taxon>Lactobacillaceae</taxon>
        <taxon>Limosilactobacillus</taxon>
    </lineage>
</organism>
<evidence type="ECO:0000313" key="7">
    <source>
        <dbReference type="EMBL" id="KRK54066.1"/>
    </source>
</evidence>
<dbReference type="PANTHER" id="PTHR30346:SF0">
    <property type="entry name" value="HCA OPERON TRANSCRIPTIONAL ACTIVATOR HCAR"/>
    <property type="match status" value="1"/>
</dbReference>
<dbReference type="Pfam" id="PF03466">
    <property type="entry name" value="LysR_substrate"/>
    <property type="match status" value="1"/>
</dbReference>
<dbReference type="GO" id="GO:0003700">
    <property type="term" value="F:DNA-binding transcription factor activity"/>
    <property type="evidence" value="ECO:0007669"/>
    <property type="project" value="InterPro"/>
</dbReference>
<dbReference type="SUPFAM" id="SSF53850">
    <property type="entry name" value="Periplasmic binding protein-like II"/>
    <property type="match status" value="1"/>
</dbReference>
<dbReference type="HOGENOM" id="CLU_039613_32_2_9"/>